<dbReference type="InterPro" id="IPR029787">
    <property type="entry name" value="Nucleotide_cyclase"/>
</dbReference>
<dbReference type="Proteomes" id="UP001142810">
    <property type="component" value="Unassembled WGS sequence"/>
</dbReference>
<dbReference type="PANTHER" id="PTHR45138:SF9">
    <property type="entry name" value="DIGUANYLATE CYCLASE DGCM-RELATED"/>
    <property type="match status" value="1"/>
</dbReference>
<dbReference type="Pfam" id="PF00990">
    <property type="entry name" value="GGDEF"/>
    <property type="match status" value="1"/>
</dbReference>
<evidence type="ECO:0000259" key="4">
    <source>
        <dbReference type="PROSITE" id="PS50885"/>
    </source>
</evidence>
<accession>A0ABT3P8J7</accession>
<evidence type="ECO:0000313" key="6">
    <source>
        <dbReference type="EMBL" id="MCW8109101.1"/>
    </source>
</evidence>
<evidence type="ECO:0000256" key="2">
    <source>
        <dbReference type="ARBA" id="ARBA00034247"/>
    </source>
</evidence>
<organism evidence="6 7">
    <name type="scientific">Alteromonas aquimaris</name>
    <dbReference type="NCBI Taxonomy" id="2998417"/>
    <lineage>
        <taxon>Bacteria</taxon>
        <taxon>Pseudomonadati</taxon>
        <taxon>Pseudomonadota</taxon>
        <taxon>Gammaproteobacteria</taxon>
        <taxon>Alteromonadales</taxon>
        <taxon>Alteromonadaceae</taxon>
        <taxon>Alteromonas/Salinimonas group</taxon>
        <taxon>Alteromonas</taxon>
    </lineage>
</organism>
<keyword evidence="6" id="KW-0548">Nucleotidyltransferase</keyword>
<evidence type="ECO:0000259" key="5">
    <source>
        <dbReference type="PROSITE" id="PS50887"/>
    </source>
</evidence>
<keyword evidence="7" id="KW-1185">Reference proteome</keyword>
<keyword evidence="3" id="KW-0472">Membrane</keyword>
<name>A0ABT3P8J7_9ALTE</name>
<dbReference type="RefSeq" id="WP_265617848.1">
    <property type="nucleotide sequence ID" value="NZ_JAPFRD010000011.1"/>
</dbReference>
<evidence type="ECO:0000313" key="7">
    <source>
        <dbReference type="Proteomes" id="UP001142810"/>
    </source>
</evidence>
<dbReference type="InterPro" id="IPR043128">
    <property type="entry name" value="Rev_trsase/Diguanyl_cyclase"/>
</dbReference>
<evidence type="ECO:0000256" key="3">
    <source>
        <dbReference type="SAM" id="Phobius"/>
    </source>
</evidence>
<proteinExistence type="predicted"/>
<feature type="domain" description="GGDEF" evidence="5">
    <location>
        <begin position="422"/>
        <end position="561"/>
    </location>
</feature>
<reference evidence="6" key="1">
    <citation type="submission" date="2022-11" db="EMBL/GenBank/DDBJ databases">
        <title>Alteromonas sp. nov., isolated from sea water of the Qingdao.</title>
        <authorList>
            <person name="Wang Q."/>
        </authorList>
    </citation>
    <scope>NUCLEOTIDE SEQUENCE</scope>
    <source>
        <strain evidence="6">ASW11-7</strain>
    </source>
</reference>
<dbReference type="PROSITE" id="PS50887">
    <property type="entry name" value="GGDEF"/>
    <property type="match status" value="1"/>
</dbReference>
<dbReference type="SMART" id="SM00267">
    <property type="entry name" value="GGDEF"/>
    <property type="match status" value="1"/>
</dbReference>
<feature type="transmembrane region" description="Helical" evidence="3">
    <location>
        <begin position="21"/>
        <end position="47"/>
    </location>
</feature>
<dbReference type="GO" id="GO:0052621">
    <property type="term" value="F:diguanylate cyclase activity"/>
    <property type="evidence" value="ECO:0007669"/>
    <property type="project" value="UniProtKB-EC"/>
</dbReference>
<dbReference type="InterPro" id="IPR000160">
    <property type="entry name" value="GGDEF_dom"/>
</dbReference>
<comment type="caution">
    <text evidence="6">The sequence shown here is derived from an EMBL/GenBank/DDBJ whole genome shotgun (WGS) entry which is preliminary data.</text>
</comment>
<dbReference type="NCBIfam" id="TIGR00254">
    <property type="entry name" value="GGDEF"/>
    <property type="match status" value="1"/>
</dbReference>
<dbReference type="Gene3D" id="3.30.70.270">
    <property type="match status" value="1"/>
</dbReference>
<evidence type="ECO:0000256" key="1">
    <source>
        <dbReference type="ARBA" id="ARBA00012528"/>
    </source>
</evidence>
<dbReference type="EC" id="2.7.7.65" evidence="1"/>
<dbReference type="EMBL" id="JAPFRD010000011">
    <property type="protein sequence ID" value="MCW8109101.1"/>
    <property type="molecule type" value="Genomic_DNA"/>
</dbReference>
<dbReference type="Gene3D" id="6.10.340.10">
    <property type="match status" value="1"/>
</dbReference>
<sequence>MSNQKVSSHKHSKVPFWGDKRIPLSAVFLSSIATIIFLFFLVSVLAFSRLQNFSAIITQLTEESVPKLAISGRIVGKVNQLTYLTEGLTRAQNEVVRRVLFTQLQSQISDIQLLALDPNADPALQAHIQGLDLEINELNQLVKSRLDIESAIQDKLKSIYQLYNQVMIVQTDQPMSNRIIDDTNWKIIFADIVAMSSRVATLERLTEIRQIERGLKEQINKLAMLVQGLPDNQRNDATTQMQLLKKLVIDKSGLVEQKITHLRTKGRTTGRGNFVRNFILDYAGMSEYRAYQLNEATLERTKDTTEQVKRQVSVLTTISVIAILILLGVLYLIQSRIVNRLEKLNSFVRDRLAGRDTPLSITGNDEISDIAKSFEKFALTIEKQKQILEEISLSDGLTGIANRRAFDNRIEHDIKLAIRHQWPLTVILFDVDHFKLYNDSYGHAVGDECLKDLATSVKKVMRRDQDFFARYGGEEFVCILANTNFKGAKAVSDTILQTVRNQAIPHQKSPITDYVTVSVGSVTATPSQEQNISPIQLLKQADQALYEAKEQGRNRKVNMRLQ</sequence>
<gene>
    <name evidence="6" type="ORF">OPS25_11395</name>
</gene>
<dbReference type="InterPro" id="IPR003660">
    <property type="entry name" value="HAMP_dom"/>
</dbReference>
<dbReference type="SUPFAM" id="SSF55073">
    <property type="entry name" value="Nucleotide cyclase"/>
    <property type="match status" value="1"/>
</dbReference>
<protein>
    <recommendedName>
        <fullName evidence="1">diguanylate cyclase</fullName>
        <ecNumber evidence="1">2.7.7.65</ecNumber>
    </recommendedName>
</protein>
<comment type="catalytic activity">
    <reaction evidence="2">
        <text>2 GTP = 3',3'-c-di-GMP + 2 diphosphate</text>
        <dbReference type="Rhea" id="RHEA:24898"/>
        <dbReference type="ChEBI" id="CHEBI:33019"/>
        <dbReference type="ChEBI" id="CHEBI:37565"/>
        <dbReference type="ChEBI" id="CHEBI:58805"/>
        <dbReference type="EC" id="2.7.7.65"/>
    </reaction>
</comment>
<feature type="transmembrane region" description="Helical" evidence="3">
    <location>
        <begin position="312"/>
        <end position="333"/>
    </location>
</feature>
<dbReference type="CDD" id="cd01949">
    <property type="entry name" value="GGDEF"/>
    <property type="match status" value="1"/>
</dbReference>
<dbReference type="PROSITE" id="PS50885">
    <property type="entry name" value="HAMP"/>
    <property type="match status" value="1"/>
</dbReference>
<keyword evidence="3" id="KW-0812">Transmembrane</keyword>
<keyword evidence="6" id="KW-0808">Transferase</keyword>
<keyword evidence="3" id="KW-1133">Transmembrane helix</keyword>
<dbReference type="InterPro" id="IPR050469">
    <property type="entry name" value="Diguanylate_Cyclase"/>
</dbReference>
<feature type="domain" description="HAMP" evidence="4">
    <location>
        <begin position="335"/>
        <end position="386"/>
    </location>
</feature>
<dbReference type="PANTHER" id="PTHR45138">
    <property type="entry name" value="REGULATORY COMPONENTS OF SENSORY TRANSDUCTION SYSTEM"/>
    <property type="match status" value="1"/>
</dbReference>